<dbReference type="Gene3D" id="6.10.250.690">
    <property type="match status" value="1"/>
</dbReference>
<dbReference type="RefSeq" id="WP_149779861.1">
    <property type="nucleotide sequence ID" value="NZ_FRCB01000006.1"/>
</dbReference>
<evidence type="ECO:0000256" key="7">
    <source>
        <dbReference type="ARBA" id="ARBA00023163"/>
    </source>
</evidence>
<keyword evidence="3 9" id="KW-0597">Phosphoprotein</keyword>
<keyword evidence="6 10" id="KW-0238">DNA-binding</keyword>
<dbReference type="PANTHER" id="PTHR48111">
    <property type="entry name" value="REGULATOR OF RPOS"/>
    <property type="match status" value="1"/>
</dbReference>
<organism evidence="13 14">
    <name type="scientific">Roseovarius litoreus</name>
    <dbReference type="NCBI Taxonomy" id="1155722"/>
    <lineage>
        <taxon>Bacteria</taxon>
        <taxon>Pseudomonadati</taxon>
        <taxon>Pseudomonadota</taxon>
        <taxon>Alphaproteobacteria</taxon>
        <taxon>Rhodobacterales</taxon>
        <taxon>Roseobacteraceae</taxon>
        <taxon>Roseovarius</taxon>
    </lineage>
</organism>
<dbReference type="EMBL" id="FRCB01000006">
    <property type="protein sequence ID" value="SHM28017.1"/>
    <property type="molecule type" value="Genomic_DNA"/>
</dbReference>
<evidence type="ECO:0000259" key="12">
    <source>
        <dbReference type="PROSITE" id="PS51755"/>
    </source>
</evidence>
<dbReference type="InterPro" id="IPR001867">
    <property type="entry name" value="OmpR/PhoB-type_DNA-bd"/>
</dbReference>
<keyword evidence="2" id="KW-0963">Cytoplasm</keyword>
<dbReference type="Pfam" id="PF00486">
    <property type="entry name" value="Trans_reg_C"/>
    <property type="match status" value="1"/>
</dbReference>
<dbReference type="PANTHER" id="PTHR48111:SF58">
    <property type="entry name" value="TORCAD OPERON TRANSCRIPTIONAL REGULATORY PROTEIN TORR"/>
    <property type="match status" value="1"/>
</dbReference>
<dbReference type="GO" id="GO:0005829">
    <property type="term" value="C:cytosol"/>
    <property type="evidence" value="ECO:0007669"/>
    <property type="project" value="TreeGrafter"/>
</dbReference>
<evidence type="ECO:0000259" key="11">
    <source>
        <dbReference type="PROSITE" id="PS50110"/>
    </source>
</evidence>
<evidence type="ECO:0000313" key="14">
    <source>
        <dbReference type="Proteomes" id="UP000322545"/>
    </source>
</evidence>
<accession>A0A1M7HIP4</accession>
<feature type="DNA-binding region" description="OmpR/PhoB-type" evidence="10">
    <location>
        <begin position="127"/>
        <end position="227"/>
    </location>
</feature>
<evidence type="ECO:0000256" key="9">
    <source>
        <dbReference type="PROSITE-ProRule" id="PRU00169"/>
    </source>
</evidence>
<feature type="domain" description="Response regulatory" evidence="11">
    <location>
        <begin position="3"/>
        <end position="116"/>
    </location>
</feature>
<dbReference type="PROSITE" id="PS50110">
    <property type="entry name" value="RESPONSE_REGULATORY"/>
    <property type="match status" value="1"/>
</dbReference>
<evidence type="ECO:0000256" key="4">
    <source>
        <dbReference type="ARBA" id="ARBA00023012"/>
    </source>
</evidence>
<evidence type="ECO:0000256" key="8">
    <source>
        <dbReference type="ARBA" id="ARBA00067337"/>
    </source>
</evidence>
<dbReference type="InterPro" id="IPR001789">
    <property type="entry name" value="Sig_transdc_resp-reg_receiver"/>
</dbReference>
<dbReference type="Proteomes" id="UP000322545">
    <property type="component" value="Unassembled WGS sequence"/>
</dbReference>
<keyword evidence="5" id="KW-0805">Transcription regulation</keyword>
<dbReference type="SUPFAM" id="SSF46894">
    <property type="entry name" value="C-terminal effector domain of the bipartite response regulators"/>
    <property type="match status" value="1"/>
</dbReference>
<dbReference type="SMART" id="SM00862">
    <property type="entry name" value="Trans_reg_C"/>
    <property type="match status" value="1"/>
</dbReference>
<name>A0A1M7HIP4_9RHOB</name>
<dbReference type="NCBIfam" id="NF008034">
    <property type="entry name" value="PRK10766.1"/>
    <property type="match status" value="1"/>
</dbReference>
<dbReference type="GO" id="GO:0032993">
    <property type="term" value="C:protein-DNA complex"/>
    <property type="evidence" value="ECO:0007669"/>
    <property type="project" value="TreeGrafter"/>
</dbReference>
<dbReference type="GO" id="GO:0000976">
    <property type="term" value="F:transcription cis-regulatory region binding"/>
    <property type="evidence" value="ECO:0007669"/>
    <property type="project" value="TreeGrafter"/>
</dbReference>
<feature type="modified residue" description="4-aspartylphosphate" evidence="9">
    <location>
        <position position="52"/>
    </location>
</feature>
<dbReference type="InterPro" id="IPR036388">
    <property type="entry name" value="WH-like_DNA-bd_sf"/>
</dbReference>
<dbReference type="Gene3D" id="1.10.10.10">
    <property type="entry name" value="Winged helix-like DNA-binding domain superfamily/Winged helix DNA-binding domain"/>
    <property type="match status" value="1"/>
</dbReference>
<dbReference type="InterPro" id="IPR011006">
    <property type="entry name" value="CheY-like_superfamily"/>
</dbReference>
<evidence type="ECO:0000256" key="1">
    <source>
        <dbReference type="ARBA" id="ARBA00004496"/>
    </source>
</evidence>
<keyword evidence="7" id="KW-0804">Transcription</keyword>
<evidence type="ECO:0000313" key="13">
    <source>
        <dbReference type="EMBL" id="SHM28017.1"/>
    </source>
</evidence>
<evidence type="ECO:0000256" key="6">
    <source>
        <dbReference type="ARBA" id="ARBA00023125"/>
    </source>
</evidence>
<dbReference type="Pfam" id="PF00072">
    <property type="entry name" value="Response_reg"/>
    <property type="match status" value="1"/>
</dbReference>
<dbReference type="InterPro" id="IPR016032">
    <property type="entry name" value="Sig_transdc_resp-reg_C-effctor"/>
</dbReference>
<evidence type="ECO:0000256" key="2">
    <source>
        <dbReference type="ARBA" id="ARBA00022490"/>
    </source>
</evidence>
<dbReference type="Gene3D" id="3.40.50.2300">
    <property type="match status" value="1"/>
</dbReference>
<proteinExistence type="predicted"/>
<gene>
    <name evidence="13" type="ORF">SAMN05443432_1067</name>
</gene>
<dbReference type="SMART" id="SM00448">
    <property type="entry name" value="REC"/>
    <property type="match status" value="1"/>
</dbReference>
<protein>
    <recommendedName>
        <fullName evidence="8">Regulatory protein VirG</fullName>
    </recommendedName>
</protein>
<dbReference type="GO" id="GO:0000156">
    <property type="term" value="F:phosphorelay response regulator activity"/>
    <property type="evidence" value="ECO:0007669"/>
    <property type="project" value="TreeGrafter"/>
</dbReference>
<dbReference type="PROSITE" id="PS51755">
    <property type="entry name" value="OMPR_PHOB"/>
    <property type="match status" value="1"/>
</dbReference>
<dbReference type="InterPro" id="IPR039420">
    <property type="entry name" value="WalR-like"/>
</dbReference>
<evidence type="ECO:0000256" key="5">
    <source>
        <dbReference type="ARBA" id="ARBA00023015"/>
    </source>
</evidence>
<evidence type="ECO:0000256" key="10">
    <source>
        <dbReference type="PROSITE-ProRule" id="PRU01091"/>
    </source>
</evidence>
<feature type="domain" description="OmpR/PhoB-type" evidence="12">
    <location>
        <begin position="127"/>
        <end position="227"/>
    </location>
</feature>
<sequence length="230" mass="25891">MSHILIIEDEPVTRATLTSYLEAQGYDVSEAASADIAERILRDQPVDLLLVDINLPGKDGLKITREQRAKSDIGIILVTGRDDDVDRIVGLEMGADDYVCKPFNRRELLARIKNLLYRTSRSAHGSRQVYRFSGYVFDLRARRLENEDGAAVTLTRAEFEVLQHFVTRPGEVASRDALMARVTHRQYGTNPRTVDVLIRRLRTKLEQDPASPAIITTVHGEGYAFTSHVT</sequence>
<dbReference type="SUPFAM" id="SSF52172">
    <property type="entry name" value="CheY-like"/>
    <property type="match status" value="1"/>
</dbReference>
<dbReference type="CDD" id="cd00383">
    <property type="entry name" value="trans_reg_C"/>
    <property type="match status" value="1"/>
</dbReference>
<dbReference type="GO" id="GO:0006355">
    <property type="term" value="P:regulation of DNA-templated transcription"/>
    <property type="evidence" value="ECO:0007669"/>
    <property type="project" value="InterPro"/>
</dbReference>
<keyword evidence="14" id="KW-1185">Reference proteome</keyword>
<keyword evidence="4" id="KW-0902">Two-component regulatory system</keyword>
<comment type="subcellular location">
    <subcellularLocation>
        <location evidence="1">Cytoplasm</location>
    </subcellularLocation>
</comment>
<dbReference type="FunFam" id="1.10.10.10:FF:000099">
    <property type="entry name" value="Two-component system response regulator TorR"/>
    <property type="match status" value="1"/>
</dbReference>
<dbReference type="AlphaFoldDB" id="A0A1M7HIP4"/>
<reference evidence="13 14" key="1">
    <citation type="submission" date="2016-11" db="EMBL/GenBank/DDBJ databases">
        <authorList>
            <person name="Varghese N."/>
            <person name="Submissions S."/>
        </authorList>
    </citation>
    <scope>NUCLEOTIDE SEQUENCE [LARGE SCALE GENOMIC DNA]</scope>
    <source>
        <strain evidence="13 14">DSM 28249</strain>
    </source>
</reference>
<evidence type="ECO:0000256" key="3">
    <source>
        <dbReference type="ARBA" id="ARBA00022553"/>
    </source>
</evidence>